<gene>
    <name evidence="2" type="ORF">JI749_09670</name>
</gene>
<sequence>MITALTADPLSTGSVGLSSYRPRPVDGERSVLPDSAPPAPKSSTSSESGQFPRKDAPAEPAPEPERYGAASMFAAAVIAGKMPPAPTNIEELIMRIGSIPLPPESEARLKDLIA</sequence>
<accession>A0ABX7BUE9</accession>
<name>A0ABX7BUE9_9HYPH</name>
<evidence type="ECO:0000313" key="2">
    <source>
        <dbReference type="EMBL" id="QQR34659.1"/>
    </source>
</evidence>
<feature type="region of interest" description="Disordered" evidence="1">
    <location>
        <begin position="1"/>
        <end position="67"/>
    </location>
</feature>
<dbReference type="EMBL" id="CP068047">
    <property type="protein sequence ID" value="QQR34659.1"/>
    <property type="molecule type" value="Genomic_DNA"/>
</dbReference>
<evidence type="ECO:0000256" key="1">
    <source>
        <dbReference type="SAM" id="MobiDB-lite"/>
    </source>
</evidence>
<protein>
    <submittedName>
        <fullName evidence="2">Uncharacterized protein</fullName>
    </submittedName>
</protein>
<keyword evidence="3" id="KW-1185">Reference proteome</keyword>
<dbReference type="Proteomes" id="UP000595460">
    <property type="component" value="Chromosome"/>
</dbReference>
<reference evidence="2 3" key="1">
    <citation type="submission" date="2021-01" db="EMBL/GenBank/DDBJ databases">
        <title>Genome seq and assembly of Devosia sp. G19.</title>
        <authorList>
            <person name="Chhetri G."/>
        </authorList>
    </citation>
    <scope>NUCLEOTIDE SEQUENCE [LARGE SCALE GENOMIC DNA]</scope>
    <source>
        <strain evidence="2 3">G19</strain>
    </source>
</reference>
<evidence type="ECO:0000313" key="3">
    <source>
        <dbReference type="Proteomes" id="UP000595460"/>
    </source>
</evidence>
<organism evidence="2 3">
    <name type="scientific">Devosia oryziradicis</name>
    <dbReference type="NCBI Taxonomy" id="2801335"/>
    <lineage>
        <taxon>Bacteria</taxon>
        <taxon>Pseudomonadati</taxon>
        <taxon>Pseudomonadota</taxon>
        <taxon>Alphaproteobacteria</taxon>
        <taxon>Hyphomicrobiales</taxon>
        <taxon>Devosiaceae</taxon>
        <taxon>Devosia</taxon>
    </lineage>
</organism>
<proteinExistence type="predicted"/>
<dbReference type="RefSeq" id="WP_201652743.1">
    <property type="nucleotide sequence ID" value="NZ_CP068047.1"/>
</dbReference>